<evidence type="ECO:0000313" key="6">
    <source>
        <dbReference type="EMBL" id="KAK8016571.1"/>
    </source>
</evidence>
<evidence type="ECO:0000313" key="7">
    <source>
        <dbReference type="Proteomes" id="UP001444661"/>
    </source>
</evidence>
<comment type="similarity">
    <text evidence="2">Belongs to the amidase family.</text>
</comment>
<dbReference type="InterPro" id="IPR020556">
    <property type="entry name" value="Amidase_CS"/>
</dbReference>
<keyword evidence="4" id="KW-0378">Hydrolase</keyword>
<organism evidence="6 7">
    <name type="scientific">Apiospora rasikravindrae</name>
    <dbReference type="NCBI Taxonomy" id="990691"/>
    <lineage>
        <taxon>Eukaryota</taxon>
        <taxon>Fungi</taxon>
        <taxon>Dikarya</taxon>
        <taxon>Ascomycota</taxon>
        <taxon>Pezizomycotina</taxon>
        <taxon>Sordariomycetes</taxon>
        <taxon>Xylariomycetidae</taxon>
        <taxon>Amphisphaeriales</taxon>
        <taxon>Apiosporaceae</taxon>
        <taxon>Apiospora</taxon>
    </lineage>
</organism>
<accession>A0ABR1RNP5</accession>
<dbReference type="PANTHER" id="PTHR46072:SF11">
    <property type="entry name" value="AMIDASE-RELATED"/>
    <property type="match status" value="1"/>
</dbReference>
<dbReference type="InterPro" id="IPR023631">
    <property type="entry name" value="Amidase_dom"/>
</dbReference>
<proteinExistence type="inferred from homology"/>
<sequence>MKVQTWEQVAARKRKAVLDSIPAEWIIPDHLLPPGTQDDVTNFPESSGWFTAEELTITNSDALELLSKLASGETNCLSETCFDRGLETARQLDEHLARTGKPVGPLHGLPISLKDNFHLKGLDATVGFVSHVGAPADQDATLAELLETKAGAVFYVKTNVPTAMMMAETVNNVQGRTVNPLNRRLTPGGSSGGEAALIAFRGSPLGVGTDIGGSLRIPAACTGLFTLRPSFGRFPTLGCRSGMPGQEAVQSVNGPLARTLGDLEIYCRAVVDAEPWHDADPRCLPIPWRMPAPPLSDRKLKIAVMWDDGMALPTPPVTRALRQTVASLQAAGHELVEWSSKDQAQGLDLLNRMFVADGGHAIREEIAKTGEPWFLPEMRAYSVSQELGTRDLWRLHAERQTYQKRHLDRWNAAGIDALLCPTMPYASVENGKFRHVGYTGVYNVLDQSCISFPTGIKVDAALDKALDMSSYQPMSEVDKMIQSEYHAEAVHGMPINLQLIGRRLEEEKVMAMVKVVLDALS</sequence>
<dbReference type="EC" id="3.5.1.4" evidence="3"/>
<dbReference type="EMBL" id="JAQQWK010000014">
    <property type="protein sequence ID" value="KAK8016571.1"/>
    <property type="molecule type" value="Genomic_DNA"/>
</dbReference>
<evidence type="ECO:0000259" key="5">
    <source>
        <dbReference type="Pfam" id="PF01425"/>
    </source>
</evidence>
<protein>
    <recommendedName>
        <fullName evidence="3">amidase</fullName>
        <ecNumber evidence="3">3.5.1.4</ecNumber>
    </recommendedName>
</protein>
<dbReference type="PANTHER" id="PTHR46072">
    <property type="entry name" value="AMIDASE-RELATED-RELATED"/>
    <property type="match status" value="1"/>
</dbReference>
<gene>
    <name evidence="6" type="ORF">PG993_014760</name>
</gene>
<reference evidence="6 7" key="1">
    <citation type="submission" date="2023-01" db="EMBL/GenBank/DDBJ databases">
        <title>Analysis of 21 Apiospora genomes using comparative genomics revels a genus with tremendous synthesis potential of carbohydrate active enzymes and secondary metabolites.</title>
        <authorList>
            <person name="Sorensen T."/>
        </authorList>
    </citation>
    <scope>NUCLEOTIDE SEQUENCE [LARGE SCALE GENOMIC DNA]</scope>
    <source>
        <strain evidence="6 7">CBS 33761</strain>
    </source>
</reference>
<dbReference type="Gene3D" id="3.90.1300.10">
    <property type="entry name" value="Amidase signature (AS) domain"/>
    <property type="match status" value="1"/>
</dbReference>
<evidence type="ECO:0000256" key="3">
    <source>
        <dbReference type="ARBA" id="ARBA00012922"/>
    </source>
</evidence>
<dbReference type="Pfam" id="PF01425">
    <property type="entry name" value="Amidase"/>
    <property type="match status" value="1"/>
</dbReference>
<keyword evidence="7" id="KW-1185">Reference proteome</keyword>
<dbReference type="PIRSF" id="PIRSF001221">
    <property type="entry name" value="Amidase_fungi"/>
    <property type="match status" value="1"/>
</dbReference>
<comment type="catalytic activity">
    <reaction evidence="1">
        <text>a monocarboxylic acid amide + H2O = a monocarboxylate + NH4(+)</text>
        <dbReference type="Rhea" id="RHEA:12020"/>
        <dbReference type="ChEBI" id="CHEBI:15377"/>
        <dbReference type="ChEBI" id="CHEBI:28938"/>
        <dbReference type="ChEBI" id="CHEBI:35757"/>
        <dbReference type="ChEBI" id="CHEBI:83628"/>
        <dbReference type="EC" id="3.5.1.4"/>
    </reaction>
</comment>
<evidence type="ECO:0000256" key="2">
    <source>
        <dbReference type="ARBA" id="ARBA00009199"/>
    </source>
</evidence>
<comment type="caution">
    <text evidence="6">The sequence shown here is derived from an EMBL/GenBank/DDBJ whole genome shotgun (WGS) entry which is preliminary data.</text>
</comment>
<dbReference type="PROSITE" id="PS00571">
    <property type="entry name" value="AMIDASES"/>
    <property type="match status" value="1"/>
</dbReference>
<name>A0ABR1RNP5_9PEZI</name>
<dbReference type="SUPFAM" id="SSF75304">
    <property type="entry name" value="Amidase signature (AS) enzymes"/>
    <property type="match status" value="1"/>
</dbReference>
<dbReference type="InterPro" id="IPR036928">
    <property type="entry name" value="AS_sf"/>
</dbReference>
<feature type="domain" description="Amidase" evidence="5">
    <location>
        <begin position="71"/>
        <end position="509"/>
    </location>
</feature>
<evidence type="ECO:0000256" key="4">
    <source>
        <dbReference type="ARBA" id="ARBA00022801"/>
    </source>
</evidence>
<dbReference type="Proteomes" id="UP001444661">
    <property type="component" value="Unassembled WGS sequence"/>
</dbReference>
<evidence type="ECO:0000256" key="1">
    <source>
        <dbReference type="ARBA" id="ARBA00001311"/>
    </source>
</evidence>